<accession>A0A3N4INU2</accession>
<organism evidence="1 2">
    <name type="scientific">Ascobolus immersus RN42</name>
    <dbReference type="NCBI Taxonomy" id="1160509"/>
    <lineage>
        <taxon>Eukaryota</taxon>
        <taxon>Fungi</taxon>
        <taxon>Dikarya</taxon>
        <taxon>Ascomycota</taxon>
        <taxon>Pezizomycotina</taxon>
        <taxon>Pezizomycetes</taxon>
        <taxon>Pezizales</taxon>
        <taxon>Ascobolaceae</taxon>
        <taxon>Ascobolus</taxon>
    </lineage>
</organism>
<reference evidence="1 2" key="1">
    <citation type="journal article" date="2018" name="Nat. Ecol. Evol.">
        <title>Pezizomycetes genomes reveal the molecular basis of ectomycorrhizal truffle lifestyle.</title>
        <authorList>
            <person name="Murat C."/>
            <person name="Payen T."/>
            <person name="Noel B."/>
            <person name="Kuo A."/>
            <person name="Morin E."/>
            <person name="Chen J."/>
            <person name="Kohler A."/>
            <person name="Krizsan K."/>
            <person name="Balestrini R."/>
            <person name="Da Silva C."/>
            <person name="Montanini B."/>
            <person name="Hainaut M."/>
            <person name="Levati E."/>
            <person name="Barry K.W."/>
            <person name="Belfiori B."/>
            <person name="Cichocki N."/>
            <person name="Clum A."/>
            <person name="Dockter R.B."/>
            <person name="Fauchery L."/>
            <person name="Guy J."/>
            <person name="Iotti M."/>
            <person name="Le Tacon F."/>
            <person name="Lindquist E.A."/>
            <person name="Lipzen A."/>
            <person name="Malagnac F."/>
            <person name="Mello A."/>
            <person name="Molinier V."/>
            <person name="Miyauchi S."/>
            <person name="Poulain J."/>
            <person name="Riccioni C."/>
            <person name="Rubini A."/>
            <person name="Sitrit Y."/>
            <person name="Splivallo R."/>
            <person name="Traeger S."/>
            <person name="Wang M."/>
            <person name="Zifcakova L."/>
            <person name="Wipf D."/>
            <person name="Zambonelli A."/>
            <person name="Paolocci F."/>
            <person name="Nowrousian M."/>
            <person name="Ottonello S."/>
            <person name="Baldrian P."/>
            <person name="Spatafora J.W."/>
            <person name="Henrissat B."/>
            <person name="Nagy L.G."/>
            <person name="Aury J.M."/>
            <person name="Wincker P."/>
            <person name="Grigoriev I.V."/>
            <person name="Bonfante P."/>
            <person name="Martin F.M."/>
        </authorList>
    </citation>
    <scope>NUCLEOTIDE SEQUENCE [LARGE SCALE GENOMIC DNA]</scope>
    <source>
        <strain evidence="1 2">RN42</strain>
    </source>
</reference>
<proteinExistence type="predicted"/>
<name>A0A3N4INU2_ASCIM</name>
<evidence type="ECO:0000313" key="1">
    <source>
        <dbReference type="EMBL" id="RPA87832.1"/>
    </source>
</evidence>
<keyword evidence="2" id="KW-1185">Reference proteome</keyword>
<sequence>MERIVITSGRGAVCGGFIFDGRCHLDVPAYRDNSVITSSDVDFIHGLLLEYKRAGNASGFRTQLLSQIKEGTQAVYDAESTGRDIESVFKDILSDRTGVYWCQDDYCCLMPVWRVLLKVRPRNRRTSRSRWKWGFITNMIWRWDRFTENLPGHIHLQEMVASDEPTFKLKRKIMLFHESIRPKWKDKCGLYRMKYRNPGLDSHFYNMPYLLPHPDMPTPSILSRSTYTPIPYIKNRHHAWASQNNWPQVPDAKRPWFNWCHTEEAKEWLNIGDKYLDERIKKDECTIIMLCLMRKIVAEAENIHGIFFSRVYEVEGGIRGPNIATVKGLKKTIETIERLNDGNFGVRKMTRN</sequence>
<dbReference type="EMBL" id="ML119646">
    <property type="protein sequence ID" value="RPA87832.1"/>
    <property type="molecule type" value="Genomic_DNA"/>
</dbReference>
<protein>
    <submittedName>
        <fullName evidence="1">Uncharacterized protein</fullName>
    </submittedName>
</protein>
<evidence type="ECO:0000313" key="2">
    <source>
        <dbReference type="Proteomes" id="UP000275078"/>
    </source>
</evidence>
<dbReference type="AlphaFoldDB" id="A0A3N4INU2"/>
<dbReference type="Proteomes" id="UP000275078">
    <property type="component" value="Unassembled WGS sequence"/>
</dbReference>
<gene>
    <name evidence="1" type="ORF">BJ508DRAFT_64820</name>
</gene>